<dbReference type="PROSITE" id="PS00028">
    <property type="entry name" value="ZINC_FINGER_C2H2_1"/>
    <property type="match status" value="1"/>
</dbReference>
<dbReference type="AlphaFoldDB" id="A0A8H6YQE2"/>
<evidence type="ECO:0000313" key="4">
    <source>
        <dbReference type="Proteomes" id="UP000620124"/>
    </source>
</evidence>
<name>A0A8H6YQE2_9AGAR</name>
<sequence>MPQILVADDLYCPACGRTFKTPGGTRSHLSQSVHCAWYRKGKNPEGRRRTRRTPSPGPPEPDIEVPTAIPDVPVAEVIQDWDDDIFHFIPLDPDEPGPSSAPRSFRHLSDEDDRRVVDSHPTAGKVIRMNDNLHAKWKRSFGLAIDPDGDIEMAGSDSPNGFAPFASELDWRIADWVIKEGPGHKAFDRLLDIPGVQEKLGLSYSNIRGLHKIVDSIPERAGEWTTKSLSFPDRPGEKYLIRYRDPLAAIRTLLGNPAYAKDIVYIPKKVLSDSDRNNRVYNEMWTGKWWTGVQTKLPLGATLAPVIIATDKTQLTQFSGGKSAYPVYLTLGNIPKALRRKPSQNDCILLGYLSVDKIPCKNLSKQGVKSRNQKLFHASMRLILQPLISAGNNGMDVEGGDGKTRRVYPILASYVADYPEQCLVGCSKYGTCPKCLRSAGDLQEPLPGDPRTPGWTLRIIKEAEKTGTEKRFHDYCMEHEVAGVHQPFWTGFPLTNIALSLTPDVLHQLYQGVFKHLLGWCQSLMTEVELDARIRSLPSSFGVRHFDKGISSLSQVSGKERKAMARILLGCLVGKMPVKGIRACRSILDFIYLSQYSTHDDGTLDSLRNSLKVWNENREFFISATVRDDFNIPKFHSLLHYVECIEYFRTTDNYNTEMFERLHIDFAKHGWRASNRRDEFPQMITWLGRQEKISSFAAYQAWLEASRTPPQPPVVRTFTGQAIQLAKRPQSPRQPLADIELHHNTDSFIYTLKEFLNNIIPASTRLPVSRLRDATLPFTRLDVYHNFKFEPSALDPGAEPDNNNPETFQTVISRPQSADFASTPRFDTVIARRDPIAEATGLSGTRIGRVRVLFQLPTKLDDNTPAPANWPKACLAYVEWFSTFKPQHEDNHDMYMISTIPPRSNGIRHGAIIPLTDIRQTCQLFPKFGRDDVDPSWTTDTVLEHCTSFYVNNWASLYAYQSIW</sequence>
<dbReference type="InterPro" id="IPR013087">
    <property type="entry name" value="Znf_C2H2_type"/>
</dbReference>
<dbReference type="Proteomes" id="UP000620124">
    <property type="component" value="Unassembled WGS sequence"/>
</dbReference>
<gene>
    <name evidence="3" type="ORF">MVEN_00678500</name>
</gene>
<evidence type="ECO:0000256" key="1">
    <source>
        <dbReference type="SAM" id="MobiDB-lite"/>
    </source>
</evidence>
<dbReference type="Pfam" id="PF18759">
    <property type="entry name" value="Plavaka"/>
    <property type="match status" value="1"/>
</dbReference>
<proteinExistence type="predicted"/>
<dbReference type="InterPro" id="IPR041078">
    <property type="entry name" value="Plavaka"/>
</dbReference>
<evidence type="ECO:0000259" key="2">
    <source>
        <dbReference type="PROSITE" id="PS00028"/>
    </source>
</evidence>
<feature type="region of interest" description="Disordered" evidence="1">
    <location>
        <begin position="40"/>
        <end position="66"/>
    </location>
</feature>
<comment type="caution">
    <text evidence="3">The sequence shown here is derived from an EMBL/GenBank/DDBJ whole genome shotgun (WGS) entry which is preliminary data.</text>
</comment>
<feature type="region of interest" description="Disordered" evidence="1">
    <location>
        <begin position="91"/>
        <end position="118"/>
    </location>
</feature>
<accession>A0A8H6YQE2</accession>
<feature type="domain" description="C2H2-type" evidence="2">
    <location>
        <begin position="12"/>
        <end position="34"/>
    </location>
</feature>
<keyword evidence="4" id="KW-1185">Reference proteome</keyword>
<organism evidence="3 4">
    <name type="scientific">Mycena venus</name>
    <dbReference type="NCBI Taxonomy" id="2733690"/>
    <lineage>
        <taxon>Eukaryota</taxon>
        <taxon>Fungi</taxon>
        <taxon>Dikarya</taxon>
        <taxon>Basidiomycota</taxon>
        <taxon>Agaricomycotina</taxon>
        <taxon>Agaricomycetes</taxon>
        <taxon>Agaricomycetidae</taxon>
        <taxon>Agaricales</taxon>
        <taxon>Marasmiineae</taxon>
        <taxon>Mycenaceae</taxon>
        <taxon>Mycena</taxon>
    </lineage>
</organism>
<feature type="compositionally biased region" description="Basic and acidic residues" evidence="1">
    <location>
        <begin position="107"/>
        <end position="118"/>
    </location>
</feature>
<reference evidence="3" key="1">
    <citation type="submission" date="2020-05" db="EMBL/GenBank/DDBJ databases">
        <title>Mycena genomes resolve the evolution of fungal bioluminescence.</title>
        <authorList>
            <person name="Tsai I.J."/>
        </authorList>
    </citation>
    <scope>NUCLEOTIDE SEQUENCE</scope>
    <source>
        <strain evidence="3">CCC161011</strain>
    </source>
</reference>
<dbReference type="OrthoDB" id="2576233at2759"/>
<dbReference type="EMBL" id="JACAZI010000004">
    <property type="protein sequence ID" value="KAF7363254.1"/>
    <property type="molecule type" value="Genomic_DNA"/>
</dbReference>
<evidence type="ECO:0000313" key="3">
    <source>
        <dbReference type="EMBL" id="KAF7363254.1"/>
    </source>
</evidence>
<protein>
    <recommendedName>
        <fullName evidence="2">C2H2-type domain-containing protein</fullName>
    </recommendedName>
</protein>